<gene>
    <name evidence="4" type="ORF">GCM10022292_32840</name>
</gene>
<evidence type="ECO:0000313" key="5">
    <source>
        <dbReference type="Proteomes" id="UP001501682"/>
    </source>
</evidence>
<dbReference type="Pfam" id="PF13385">
    <property type="entry name" value="Laminin_G_3"/>
    <property type="match status" value="1"/>
</dbReference>
<keyword evidence="5" id="KW-1185">Reference proteome</keyword>
<evidence type="ECO:0000256" key="2">
    <source>
        <dbReference type="ARBA" id="ARBA00023157"/>
    </source>
</evidence>
<dbReference type="Gene3D" id="2.60.120.200">
    <property type="match status" value="1"/>
</dbReference>
<dbReference type="InterPro" id="IPR026444">
    <property type="entry name" value="Secre_tail"/>
</dbReference>
<accession>A0ABP8D2V7</accession>
<reference evidence="5" key="1">
    <citation type="journal article" date="2019" name="Int. J. Syst. Evol. Microbiol.">
        <title>The Global Catalogue of Microorganisms (GCM) 10K type strain sequencing project: providing services to taxonomists for standard genome sequencing and annotation.</title>
        <authorList>
            <consortium name="The Broad Institute Genomics Platform"/>
            <consortium name="The Broad Institute Genome Sequencing Center for Infectious Disease"/>
            <person name="Wu L."/>
            <person name="Ma J."/>
        </authorList>
    </citation>
    <scope>NUCLEOTIDE SEQUENCE [LARGE SCALE GENOMIC DNA]</scope>
    <source>
        <strain evidence="5">JCM 17633</strain>
    </source>
</reference>
<dbReference type="NCBIfam" id="TIGR04183">
    <property type="entry name" value="Por_Secre_tail"/>
    <property type="match status" value="1"/>
</dbReference>
<evidence type="ECO:0000256" key="1">
    <source>
        <dbReference type="ARBA" id="ARBA00022729"/>
    </source>
</evidence>
<comment type="caution">
    <text evidence="4">The sequence shown here is derived from an EMBL/GenBank/DDBJ whole genome shotgun (WGS) entry which is preliminary data.</text>
</comment>
<name>A0ABP8D2V7_9FLAO</name>
<feature type="domain" description="LamG-like jellyroll fold" evidence="3">
    <location>
        <begin position="603"/>
        <end position="764"/>
    </location>
</feature>
<evidence type="ECO:0000259" key="3">
    <source>
        <dbReference type="SMART" id="SM00560"/>
    </source>
</evidence>
<keyword evidence="2" id="KW-1015">Disulfide bond</keyword>
<dbReference type="Gene3D" id="4.10.1080.10">
    <property type="entry name" value="TSP type-3 repeat"/>
    <property type="match status" value="1"/>
</dbReference>
<protein>
    <recommendedName>
        <fullName evidence="3">LamG-like jellyroll fold domain-containing protein</fullName>
    </recommendedName>
</protein>
<dbReference type="InterPro" id="IPR045474">
    <property type="entry name" value="GEVED"/>
</dbReference>
<dbReference type="Proteomes" id="UP001501682">
    <property type="component" value="Unassembled WGS sequence"/>
</dbReference>
<organism evidence="4 5">
    <name type="scientific">Winogradskyella damuponensis</name>
    <dbReference type="NCBI Taxonomy" id="943939"/>
    <lineage>
        <taxon>Bacteria</taxon>
        <taxon>Pseudomonadati</taxon>
        <taxon>Bacteroidota</taxon>
        <taxon>Flavobacteriia</taxon>
        <taxon>Flavobacteriales</taxon>
        <taxon>Flavobacteriaceae</taxon>
        <taxon>Winogradskyella</taxon>
    </lineage>
</organism>
<dbReference type="SUPFAM" id="SSF49899">
    <property type="entry name" value="Concanavalin A-like lectins/glucanases"/>
    <property type="match status" value="1"/>
</dbReference>
<dbReference type="SMART" id="SM00560">
    <property type="entry name" value="LamGL"/>
    <property type="match status" value="1"/>
</dbReference>
<dbReference type="Pfam" id="PF20009">
    <property type="entry name" value="GEVED"/>
    <property type="match status" value="2"/>
</dbReference>
<proteinExistence type="predicted"/>
<keyword evidence="1" id="KW-0732">Signal</keyword>
<dbReference type="InterPro" id="IPR028974">
    <property type="entry name" value="TSP_type-3_rpt"/>
</dbReference>
<dbReference type="InterPro" id="IPR006558">
    <property type="entry name" value="LamG-like"/>
</dbReference>
<sequence>MKTNSITPSRGVLVLPFFVLFFLTKLNAQYCEPAHINGGYNWTFHISKVELGDIQNESNGAIGAYTFYSDVSPTDVIAGETINGNITVTMDGWNTQKHTIAVWFNFNEIDDDFDDPGEQFLFTFKDTSNVNGEKEVQVPISIPIPSTAQAGLARMRVGLINVSNSNFTACEYNYKTGEVEDYMVNIISDNVPGDVEPNFCETINVQSYSTLFISNVSFAGINNSSTGATGDFTNYSDFSSENIPIGQPLTGTISVTLNGWNTSKNTIAIWINLNESLDDDFDDSGERFLFPFQDTNNVGGIKVVEVPISLTLPSNADEALSKVRIGVRGGSGTNFTACNYNYSNGEVEDYVINIGGAFTPPAPDSDNDGIIDTVDLDDDNDGISDLVESNNINPSLDADGDGVPNYKDSDFCTLNTHGVCANLDADGDGIPNHLDIDSDNDGIPDNIEAQSTFGYIEPSGMADAILDTNGDGIDDVYNTGLVPVDTDGDGIYDFLDLDSDNDGKLDIEENGMLNVVSGSDADLDGLDDNFEGSVTADSLDVNDEINNPATSILPDTDNDLALGGDLDYRDHIDIYFSSGTLNFDGVDDYLDTNPFITDWTEGTVMAWVKIEANSAGNLNTNYSIAGQENMRLYITKGRKPSFVVITQDQVTASSNYPSSNISVQPLPSDNRQIENGVWYHVAGVFDSVTNSLKVYLNGELLNTVIDPDLNSELLTKNYNGSSHVYATRPFTIGRYPTNTSVSGSAHFKGSIDEVRIFQDALTTQQIQQMVYQEIEDNGGAVRGKIIPKNIEDLKSLQQVSWDKLQAYYPMSNILKSEIADESNYGHTLKIHNITSVKEQTAPMPYITGADGDWSHSNSWLYGNVWDITADLGARDWSIVKIKHDITTTNSHKSLGLFIDTHRTLTVKNDNAIFNNWYLELKGTLDLKEDSQLIQNEYSDLVTSVSGKILRRQEGTANKYWYNYWSSPVGVPKNTPFIDNNSSANNVNNSTYNLGLLKDQDGNNFAFTNQYDETGKISRSWLYTYKNGVTYYDYESLDENSSLSPGVGYTQKGTGISEAEQQYLFEGKPNNGTILIDVLDKGGNGSVPATSKTDYLLGNPYPSAIDIHKFIDDNQGIISGSLFLWQQWSGSSHYLNEYNGGYAQVTKTGSTRAYQFVDIYGETNGEQLGTKMQTRYLPVGQGFMVEVVGDGNVIFQNSQRVFVKEDDANGSYNNGSVFFRSANSTNDTIEDDTDTEESLMQKIRLEFNSVDGPLTKRELLLGFSENTSDDYDYGYEAVNVDENNDDLNLILNDDLMTIQAYAPITDDKTIPLSLKASGNFNYTLKVTETENIPEDQDIYVKDNLTGDYFNLRNELPFEFSSEAGKYDNRLEIVFRDSSQTLSQVDNTISSLKFYYTSSRNKIVVLNPTHVEIKTLEVYNMLGQSVYSIENYFDGSYNEYQLTGVSTGSYVIKITTKDGILTKKILVN</sequence>
<dbReference type="RefSeq" id="WP_344716045.1">
    <property type="nucleotide sequence ID" value="NZ_BAABCB010000030.1"/>
</dbReference>
<dbReference type="EMBL" id="BAABCB010000030">
    <property type="protein sequence ID" value="GAA4246427.1"/>
    <property type="molecule type" value="Genomic_DNA"/>
</dbReference>
<dbReference type="InterPro" id="IPR013320">
    <property type="entry name" value="ConA-like_dom_sf"/>
</dbReference>
<dbReference type="SUPFAM" id="SSF103647">
    <property type="entry name" value="TSP type-3 repeat"/>
    <property type="match status" value="2"/>
</dbReference>
<evidence type="ECO:0000313" key="4">
    <source>
        <dbReference type="EMBL" id="GAA4246427.1"/>
    </source>
</evidence>